<evidence type="ECO:0000259" key="3">
    <source>
        <dbReference type="PROSITE" id="PS50043"/>
    </source>
</evidence>
<keyword evidence="5" id="KW-1185">Reference proteome</keyword>
<dbReference type="PANTHER" id="PTHR16305:SF35">
    <property type="entry name" value="TRANSCRIPTIONAL ACTIVATOR DOMAIN"/>
    <property type="match status" value="1"/>
</dbReference>
<dbReference type="SMART" id="SM00382">
    <property type="entry name" value="AAA"/>
    <property type="match status" value="1"/>
</dbReference>
<dbReference type="Proteomes" id="UP000501849">
    <property type="component" value="Chromosome"/>
</dbReference>
<dbReference type="Gene3D" id="3.40.50.300">
    <property type="entry name" value="P-loop containing nucleotide triphosphate hydrolases"/>
    <property type="match status" value="1"/>
</dbReference>
<dbReference type="Pfam" id="PF00196">
    <property type="entry name" value="GerE"/>
    <property type="match status" value="1"/>
</dbReference>
<dbReference type="GO" id="GO:0005524">
    <property type="term" value="F:ATP binding"/>
    <property type="evidence" value="ECO:0007669"/>
    <property type="project" value="UniProtKB-KW"/>
</dbReference>
<evidence type="ECO:0000313" key="4">
    <source>
        <dbReference type="EMBL" id="QIV82721.1"/>
    </source>
</evidence>
<feature type="domain" description="HTH luxR-type" evidence="3">
    <location>
        <begin position="875"/>
        <end position="938"/>
    </location>
</feature>
<evidence type="ECO:0000256" key="2">
    <source>
        <dbReference type="ARBA" id="ARBA00022840"/>
    </source>
</evidence>
<reference evidence="4 5" key="1">
    <citation type="submission" date="2019-04" db="EMBL/GenBank/DDBJ databases">
        <title>Draft, Whole-Genome Sequence of the Anthracene-degrading Mycobacterium frederiksbergense LB501T, Isolated from a Polycyclic Aromatic Hydrocarbon (PAH)-Contaminated Soil.</title>
        <authorList>
            <person name="Augelletti F."/>
        </authorList>
    </citation>
    <scope>NUCLEOTIDE SEQUENCE [LARGE SCALE GENOMIC DNA]</scope>
    <source>
        <strain evidence="4 5">LB 501T</strain>
    </source>
</reference>
<dbReference type="GO" id="GO:0006355">
    <property type="term" value="P:regulation of DNA-templated transcription"/>
    <property type="evidence" value="ECO:0007669"/>
    <property type="project" value="InterPro"/>
</dbReference>
<dbReference type="AlphaFoldDB" id="A0A6H0S7Y2"/>
<dbReference type="InterPro" id="IPR041664">
    <property type="entry name" value="AAA_16"/>
</dbReference>
<dbReference type="GO" id="GO:0004016">
    <property type="term" value="F:adenylate cyclase activity"/>
    <property type="evidence" value="ECO:0007669"/>
    <property type="project" value="TreeGrafter"/>
</dbReference>
<dbReference type="CDD" id="cd06170">
    <property type="entry name" value="LuxR_C_like"/>
    <property type="match status" value="1"/>
</dbReference>
<dbReference type="InterPro" id="IPR003593">
    <property type="entry name" value="AAA+_ATPase"/>
</dbReference>
<dbReference type="InterPro" id="IPR027417">
    <property type="entry name" value="P-loop_NTPase"/>
</dbReference>
<organism evidence="4 5">
    <name type="scientific">Mycolicibacterium frederiksbergense</name>
    <dbReference type="NCBI Taxonomy" id="117567"/>
    <lineage>
        <taxon>Bacteria</taxon>
        <taxon>Bacillati</taxon>
        <taxon>Actinomycetota</taxon>
        <taxon>Actinomycetes</taxon>
        <taxon>Mycobacteriales</taxon>
        <taxon>Mycobacteriaceae</taxon>
        <taxon>Mycolicibacterium</taxon>
    </lineage>
</organism>
<dbReference type="InterPro" id="IPR016032">
    <property type="entry name" value="Sig_transdc_resp-reg_C-effctor"/>
</dbReference>
<dbReference type="PANTHER" id="PTHR16305">
    <property type="entry name" value="TESTICULAR SOLUBLE ADENYLYL CYCLASE"/>
    <property type="match status" value="1"/>
</dbReference>
<dbReference type="Pfam" id="PF13191">
    <property type="entry name" value="AAA_16"/>
    <property type="match status" value="1"/>
</dbReference>
<dbReference type="PROSITE" id="PS50043">
    <property type="entry name" value="HTH_LUXR_2"/>
    <property type="match status" value="1"/>
</dbReference>
<dbReference type="GO" id="GO:0003677">
    <property type="term" value="F:DNA binding"/>
    <property type="evidence" value="ECO:0007669"/>
    <property type="project" value="InterPro"/>
</dbReference>
<sequence>MVRNAVGAGGASMTQPGSAVPIFGRAPLAGLTTQVATGAAGAPQAIVLVGEPGIGKSVLLRHAMAQVPSPGRVLFASGTEPDHVPPFTALSEFIRPIADRIADLPMLLRDALRDVMGAGGDSGTPSPAVIQQAVLALFVAAADQLLVLVLDDFDRFEPDSRQVLAYVLGRVPHLPVRILMSARRLDLLRGLDSVMTVVDVPPLTDAAATQLIEAQSVVPHPSVCGEIIRWSGGNPLAIIESARFYGRSGSEVFRFNRMVDGGFAHTLFATRIAELPQDAGRLVLFAATGAGYEDIDILTTAAGFGDEFARWEPAIAAGIVTVGEDRRVRFSHPLIRSVAYSEGGHDQRRAAHIALAETATLDLFCRAWHLAAAATGPDESVAALLERGAAHSRQRGGYLEVARALQRAGELSPGRENAARRFTLAAAAANFGGDPSWAQALSASAVHNSADPEIIGQAALTRASVLVQAARPAEAHDLVRATLDGAGPSDTRLRLGLMYVAASAAYYSGDRLERSRLRRWLDETAGDTLSASVFSMPLPVESAPLQRAYIAMYADSAGSAHSRPAPWDRRWLQPMPAAVEPYRRLIVGEMAYVSEESALAVVEFREAVEQLKATGGLRGFTYAMAALAWALHDTGRWSELQELLAETESLCAVYDLALLHTESSVARAHLLAGIGDSGGADAALDDATRIVADKGGAATAVALARASGWNALAQGDFDTAYRSFRQVFGTDGEPVHFVVSHRAIADLAWAGVRSGHTEEVRPLVAAIGRQLGSRPPLRLRLLRHQALALTASAHLAERHYRLAVADPAGEQWPMEHARARLHYGEWLRRVRRPAQARTQLAAALEVFERLGAVPFEQLARAELRAAGVTESAPRPVEGMDSLTAQERQIVAMAAAGLTNREIGQRVNLSPRTIASHLYKVYPKLGVSRRHQLRDIVDG</sequence>
<dbReference type="SUPFAM" id="SSF52540">
    <property type="entry name" value="P-loop containing nucleoside triphosphate hydrolases"/>
    <property type="match status" value="1"/>
</dbReference>
<dbReference type="InterPro" id="IPR036388">
    <property type="entry name" value="WH-like_DNA-bd_sf"/>
</dbReference>
<accession>A0A6H0S7Y2</accession>
<evidence type="ECO:0000313" key="5">
    <source>
        <dbReference type="Proteomes" id="UP000501849"/>
    </source>
</evidence>
<evidence type="ECO:0000256" key="1">
    <source>
        <dbReference type="ARBA" id="ARBA00022741"/>
    </source>
</evidence>
<dbReference type="InterPro" id="IPR000792">
    <property type="entry name" value="Tscrpt_reg_LuxR_C"/>
</dbReference>
<dbReference type="Gene3D" id="1.10.10.10">
    <property type="entry name" value="Winged helix-like DNA-binding domain superfamily/Winged helix DNA-binding domain"/>
    <property type="match status" value="1"/>
</dbReference>
<dbReference type="PRINTS" id="PR00038">
    <property type="entry name" value="HTHLUXR"/>
</dbReference>
<dbReference type="KEGG" id="mfre:EXE63_18905"/>
<dbReference type="EMBL" id="CP038799">
    <property type="protein sequence ID" value="QIV82721.1"/>
    <property type="molecule type" value="Genomic_DNA"/>
</dbReference>
<protein>
    <submittedName>
        <fullName evidence="4">Helix-turn-helix transcriptional regulator</fullName>
    </submittedName>
</protein>
<keyword evidence="1" id="KW-0547">Nucleotide-binding</keyword>
<dbReference type="SMART" id="SM00421">
    <property type="entry name" value="HTH_LUXR"/>
    <property type="match status" value="1"/>
</dbReference>
<dbReference type="SUPFAM" id="SSF46894">
    <property type="entry name" value="C-terminal effector domain of the bipartite response regulators"/>
    <property type="match status" value="1"/>
</dbReference>
<keyword evidence="2" id="KW-0067">ATP-binding</keyword>
<gene>
    <name evidence="4" type="ORF">EXE63_18905</name>
</gene>
<proteinExistence type="predicted"/>
<name>A0A6H0S7Y2_9MYCO</name>
<dbReference type="GO" id="GO:0005737">
    <property type="term" value="C:cytoplasm"/>
    <property type="evidence" value="ECO:0007669"/>
    <property type="project" value="TreeGrafter"/>
</dbReference>